<dbReference type="EMBL" id="JAQIZT010000001">
    <property type="protein sequence ID" value="KAJ7015013.1"/>
    <property type="molecule type" value="Genomic_DNA"/>
</dbReference>
<keyword evidence="2" id="KW-1185">Reference proteome</keyword>
<accession>A0AAD6RTS5</accession>
<gene>
    <name evidence="1" type="ORF">NC653_004337</name>
</gene>
<reference evidence="1 2" key="1">
    <citation type="journal article" date="2023" name="Mol. Ecol. Resour.">
        <title>Chromosome-level genome assembly of a triploid poplar Populus alba 'Berolinensis'.</title>
        <authorList>
            <person name="Chen S."/>
            <person name="Yu Y."/>
            <person name="Wang X."/>
            <person name="Wang S."/>
            <person name="Zhang T."/>
            <person name="Zhou Y."/>
            <person name="He R."/>
            <person name="Meng N."/>
            <person name="Wang Y."/>
            <person name="Liu W."/>
            <person name="Liu Z."/>
            <person name="Liu J."/>
            <person name="Guo Q."/>
            <person name="Huang H."/>
            <person name="Sederoff R.R."/>
            <person name="Wang G."/>
            <person name="Qu G."/>
            <person name="Chen S."/>
        </authorList>
    </citation>
    <scope>NUCLEOTIDE SEQUENCE [LARGE SCALE GENOMIC DNA]</scope>
    <source>
        <strain evidence="1">SC-2020</strain>
    </source>
</reference>
<protein>
    <submittedName>
        <fullName evidence="1">Uncharacterized protein</fullName>
    </submittedName>
</protein>
<comment type="caution">
    <text evidence="1">The sequence shown here is derived from an EMBL/GenBank/DDBJ whole genome shotgun (WGS) entry which is preliminary data.</text>
</comment>
<dbReference type="AlphaFoldDB" id="A0AAD6RTS5"/>
<evidence type="ECO:0000313" key="2">
    <source>
        <dbReference type="Proteomes" id="UP001164929"/>
    </source>
</evidence>
<organism evidence="1 2">
    <name type="scientific">Populus alba x Populus x berolinensis</name>
    <dbReference type="NCBI Taxonomy" id="444605"/>
    <lineage>
        <taxon>Eukaryota</taxon>
        <taxon>Viridiplantae</taxon>
        <taxon>Streptophyta</taxon>
        <taxon>Embryophyta</taxon>
        <taxon>Tracheophyta</taxon>
        <taxon>Spermatophyta</taxon>
        <taxon>Magnoliopsida</taxon>
        <taxon>eudicotyledons</taxon>
        <taxon>Gunneridae</taxon>
        <taxon>Pentapetalae</taxon>
        <taxon>rosids</taxon>
        <taxon>fabids</taxon>
        <taxon>Malpighiales</taxon>
        <taxon>Salicaceae</taxon>
        <taxon>Saliceae</taxon>
        <taxon>Populus</taxon>
    </lineage>
</organism>
<name>A0AAD6RTS5_9ROSI</name>
<dbReference type="Proteomes" id="UP001164929">
    <property type="component" value="Chromosome 1"/>
</dbReference>
<evidence type="ECO:0000313" key="1">
    <source>
        <dbReference type="EMBL" id="KAJ7015013.1"/>
    </source>
</evidence>
<sequence length="39" mass="4382">MKVYLPLQILPLIGGRASISLKLGKHKLRLKNLDIISLQ</sequence>
<proteinExistence type="predicted"/>